<dbReference type="Pfam" id="PF01369">
    <property type="entry name" value="Sec7"/>
    <property type="match status" value="1"/>
</dbReference>
<dbReference type="PANTHER" id="PTHR10663">
    <property type="entry name" value="GUANYL-NUCLEOTIDE EXCHANGE FACTOR"/>
    <property type="match status" value="1"/>
</dbReference>
<name>A0A3P7NU27_DIBLA</name>
<dbReference type="Gene3D" id="1.10.1000.11">
    <property type="entry name" value="Arf Nucleotide-binding Site Opener,domain 2"/>
    <property type="match status" value="1"/>
</dbReference>
<feature type="domain" description="SEC7" evidence="2">
    <location>
        <begin position="38"/>
        <end position="113"/>
    </location>
</feature>
<dbReference type="GO" id="GO:0005085">
    <property type="term" value="F:guanyl-nucleotide exchange factor activity"/>
    <property type="evidence" value="ECO:0007669"/>
    <property type="project" value="InterPro"/>
</dbReference>
<gene>
    <name evidence="3" type="ORF">DILT_LOCUS19387</name>
</gene>
<dbReference type="InterPro" id="IPR023394">
    <property type="entry name" value="Sec7_C_sf"/>
</dbReference>
<reference evidence="3 4" key="1">
    <citation type="submission" date="2018-11" db="EMBL/GenBank/DDBJ databases">
        <authorList>
            <consortium name="Pathogen Informatics"/>
        </authorList>
    </citation>
    <scope>NUCLEOTIDE SEQUENCE [LARGE SCALE GENOMIC DNA]</scope>
</reference>
<evidence type="ECO:0000313" key="4">
    <source>
        <dbReference type="Proteomes" id="UP000281553"/>
    </source>
</evidence>
<dbReference type="Proteomes" id="UP000281553">
    <property type="component" value="Unassembled WGS sequence"/>
</dbReference>
<dbReference type="EMBL" id="UYRU01112331">
    <property type="protein sequence ID" value="VDN44610.1"/>
    <property type="molecule type" value="Genomic_DNA"/>
</dbReference>
<dbReference type="SUPFAM" id="SSF48425">
    <property type="entry name" value="Sec7 domain"/>
    <property type="match status" value="1"/>
</dbReference>
<dbReference type="PROSITE" id="PS50190">
    <property type="entry name" value="SEC7"/>
    <property type="match status" value="1"/>
</dbReference>
<evidence type="ECO:0000313" key="3">
    <source>
        <dbReference type="EMBL" id="VDN44610.1"/>
    </source>
</evidence>
<proteinExistence type="predicted"/>
<evidence type="ECO:0000256" key="1">
    <source>
        <dbReference type="SAM" id="Phobius"/>
    </source>
</evidence>
<sequence>MGAPDWSFSHIALACPFVLSTCTLFSGLIFRFFCAQKGESQKIVHLLTEFQSAYVEQNPARVKAQFQNPDSVMILAYAIVMLHTDLYSPSIRPQAKMTGQEFVKNLRGIDDGECRR</sequence>
<evidence type="ECO:0000259" key="2">
    <source>
        <dbReference type="PROSITE" id="PS50190"/>
    </source>
</evidence>
<dbReference type="OrthoDB" id="430364at2759"/>
<keyword evidence="1" id="KW-0472">Membrane</keyword>
<dbReference type="AlphaFoldDB" id="A0A3P7NU27"/>
<organism evidence="3 4">
    <name type="scientific">Dibothriocephalus latus</name>
    <name type="common">Fish tapeworm</name>
    <name type="synonym">Diphyllobothrium latum</name>
    <dbReference type="NCBI Taxonomy" id="60516"/>
    <lineage>
        <taxon>Eukaryota</taxon>
        <taxon>Metazoa</taxon>
        <taxon>Spiralia</taxon>
        <taxon>Lophotrochozoa</taxon>
        <taxon>Platyhelminthes</taxon>
        <taxon>Cestoda</taxon>
        <taxon>Eucestoda</taxon>
        <taxon>Diphyllobothriidea</taxon>
        <taxon>Diphyllobothriidae</taxon>
        <taxon>Dibothriocephalus</taxon>
    </lineage>
</organism>
<dbReference type="GO" id="GO:0032012">
    <property type="term" value="P:regulation of ARF protein signal transduction"/>
    <property type="evidence" value="ECO:0007669"/>
    <property type="project" value="InterPro"/>
</dbReference>
<keyword evidence="4" id="KW-1185">Reference proteome</keyword>
<keyword evidence="1" id="KW-0812">Transmembrane</keyword>
<dbReference type="InterPro" id="IPR000904">
    <property type="entry name" value="Sec7_dom"/>
</dbReference>
<dbReference type="InterPro" id="IPR035999">
    <property type="entry name" value="Sec7_dom_sf"/>
</dbReference>
<feature type="transmembrane region" description="Helical" evidence="1">
    <location>
        <begin position="6"/>
        <end position="33"/>
    </location>
</feature>
<protein>
    <recommendedName>
        <fullName evidence="2">SEC7 domain-containing protein</fullName>
    </recommendedName>
</protein>
<accession>A0A3P7NU27</accession>
<keyword evidence="1" id="KW-1133">Transmembrane helix</keyword>